<accession>A0A9W4N9S3</accession>
<feature type="region of interest" description="Disordered" evidence="1">
    <location>
        <begin position="169"/>
        <end position="222"/>
    </location>
</feature>
<evidence type="ECO:0000313" key="3">
    <source>
        <dbReference type="EMBL" id="CAG8302514.1"/>
    </source>
</evidence>
<keyword evidence="4" id="KW-1185">Reference proteome</keyword>
<dbReference type="PANTHER" id="PTHR38795">
    <property type="entry name" value="DUF6604 DOMAIN-CONTAINING PROTEIN"/>
    <property type="match status" value="1"/>
</dbReference>
<proteinExistence type="predicted"/>
<dbReference type="PIRSF" id="PIRSF028035">
    <property type="entry name" value="UCP028035"/>
    <property type="match status" value="1"/>
</dbReference>
<feature type="compositionally biased region" description="Basic residues" evidence="1">
    <location>
        <begin position="191"/>
        <end position="213"/>
    </location>
</feature>
<dbReference type="Proteomes" id="UP001152649">
    <property type="component" value="Unassembled WGS sequence"/>
</dbReference>
<dbReference type="Pfam" id="PF20253">
    <property type="entry name" value="DUF6604"/>
    <property type="match status" value="1"/>
</dbReference>
<dbReference type="InterPro" id="IPR016864">
    <property type="entry name" value="UCP028035"/>
</dbReference>
<sequence>MMADRNTYLRYKRDQRHLVYWIVNNSAGIIHKLPSEASTAINTNGVVSLATLQSLSALIAKHLRPIPTTIFRLFESIIDARKETHDFFLKITAAAKDPEIQKSNDSHKHWIDGLTQAFHALGGDIWKAEKSSRSDVLDEDEDEVIFANKFSTLSLDSETAAEGEEDIAVEGNEGGDTNTASQASLGIPAKKTNRKSHKNKKTDKKAKKTKSARKRADGADSHKLQDVPLESYRIIEDDSGTVTDYLMAVYSLVQQMMELRHHLQGVWRQVAYDGLNSAVAANVSNVAIEIIKDTQSQIFVDFPGHDSFETVVQTITRGNLDKAQGMFQVSPLQQNASGTFEESRQYEINVKEEFFLNGYQDLFDFVTDFQQTRRGKPTKSMLKSLQYWNPNLNLAKASRQERMKWRRTYTINWLYDLVNVLFGVVVQRRTNKKQTIPLERVDWSRNGPWIKHRVLFGINDFAGDITYLAMQKAGTDIRAKILPHHVFQLQCMVDSMTVSRGWSIGVLVGHAIKVPAPGFRPRRDVDTFMDGDIKRKKFGICQSIGILKQLLERDAMMHGDPKRNAFFKDLMVELREDFVNWLGESKYQSGLGGMPPSRFSETNSNGLWEYSPFLCGAGLSEALELSYGAAMLVWDNVPEPICVIHLHNMLAKKGLLKRGGVRPWNTFGEGYFQDAIFNGKPPTSNFLQAFENRVGGATSRREIFRNRAQMAQMARNTKSLSDLLDPSVNRFFKLKSMLEVYKAVNWNPDRIPDEEIPTPSMLSLLRIAETKQIKDRVTGEVTLEETDLVKRFKAQGMKDKDIIELTSKIPAAPDPSEPEAYKQHMKDTMPEGCSFGSATPFAGGSRAKTSLPTYLTILQSDFMSDICWGLRPLSTYNYFKTLAHCHLLFSEIEDKLKACGNPTWAMAYEGNSIVTKQKRLSLTVFALAEEDPDCLKIMAEVFEKQQCAFMDYIYWDDLIGSKDMISPAQDDQGPFGTDTCNLM</sequence>
<reference evidence="3" key="1">
    <citation type="submission" date="2021-07" db="EMBL/GenBank/DDBJ databases">
        <authorList>
            <person name="Branca A.L. A."/>
        </authorList>
    </citation>
    <scope>NUCLEOTIDE SEQUENCE</scope>
</reference>
<organism evidence="3 4">
    <name type="scientific">Penicillium salamii</name>
    <dbReference type="NCBI Taxonomy" id="1612424"/>
    <lineage>
        <taxon>Eukaryota</taxon>
        <taxon>Fungi</taxon>
        <taxon>Dikarya</taxon>
        <taxon>Ascomycota</taxon>
        <taxon>Pezizomycotina</taxon>
        <taxon>Eurotiomycetes</taxon>
        <taxon>Eurotiomycetidae</taxon>
        <taxon>Eurotiales</taxon>
        <taxon>Aspergillaceae</taxon>
        <taxon>Penicillium</taxon>
    </lineage>
</organism>
<evidence type="ECO:0000256" key="1">
    <source>
        <dbReference type="SAM" id="MobiDB-lite"/>
    </source>
</evidence>
<dbReference type="PANTHER" id="PTHR38795:SF1">
    <property type="entry name" value="DUF6604 DOMAIN-CONTAINING PROTEIN"/>
    <property type="match status" value="1"/>
</dbReference>
<protein>
    <recommendedName>
        <fullName evidence="2">DUF6604 domain-containing protein</fullName>
    </recommendedName>
</protein>
<evidence type="ECO:0000259" key="2">
    <source>
        <dbReference type="Pfam" id="PF20253"/>
    </source>
</evidence>
<dbReference type="AlphaFoldDB" id="A0A9W4N9S3"/>
<gene>
    <name evidence="3" type="ORF">PSALAMII_LOCUS1913</name>
</gene>
<comment type="caution">
    <text evidence="3">The sequence shown here is derived from an EMBL/GenBank/DDBJ whole genome shotgun (WGS) entry which is preliminary data.</text>
</comment>
<name>A0A9W4N9S3_9EURO</name>
<feature type="compositionally biased region" description="Polar residues" evidence="1">
    <location>
        <begin position="175"/>
        <end position="184"/>
    </location>
</feature>
<dbReference type="InterPro" id="IPR046539">
    <property type="entry name" value="DUF6604"/>
</dbReference>
<dbReference type="OrthoDB" id="4096at2759"/>
<evidence type="ECO:0000313" key="4">
    <source>
        <dbReference type="Proteomes" id="UP001152649"/>
    </source>
</evidence>
<feature type="domain" description="DUF6604" evidence="2">
    <location>
        <begin position="10"/>
        <end position="299"/>
    </location>
</feature>
<dbReference type="EMBL" id="CAJVPG010000066">
    <property type="protein sequence ID" value="CAG8302514.1"/>
    <property type="molecule type" value="Genomic_DNA"/>
</dbReference>